<keyword evidence="1" id="KW-0812">Transmembrane</keyword>
<gene>
    <name evidence="2" type="ORF">ILT43_06905</name>
</gene>
<accession>A0ABS2D598</accession>
<name>A0ABS2D598_9SPHN</name>
<keyword evidence="3" id="KW-1185">Reference proteome</keyword>
<dbReference type="Gene3D" id="1.20.1280.290">
    <property type="match status" value="1"/>
</dbReference>
<dbReference type="EMBL" id="JAFEMC010000002">
    <property type="protein sequence ID" value="MBM6576098.1"/>
    <property type="molecule type" value="Genomic_DNA"/>
</dbReference>
<feature type="transmembrane region" description="Helical" evidence="1">
    <location>
        <begin position="65"/>
        <end position="85"/>
    </location>
</feature>
<dbReference type="Pfam" id="PF03083">
    <property type="entry name" value="MtN3_slv"/>
    <property type="match status" value="1"/>
</dbReference>
<reference evidence="2 3" key="1">
    <citation type="submission" date="2020-12" db="EMBL/GenBank/DDBJ databases">
        <title>Sphingomonas sp.</title>
        <authorList>
            <person name="Kim M.K."/>
        </authorList>
    </citation>
    <scope>NUCLEOTIDE SEQUENCE [LARGE SCALE GENOMIC DNA]</scope>
    <source>
        <strain evidence="2 3">BT552</strain>
    </source>
</reference>
<evidence type="ECO:0000313" key="3">
    <source>
        <dbReference type="Proteomes" id="UP000763641"/>
    </source>
</evidence>
<dbReference type="InterPro" id="IPR004316">
    <property type="entry name" value="SWEET_rpt"/>
</dbReference>
<evidence type="ECO:0008006" key="4">
    <source>
        <dbReference type="Google" id="ProtNLM"/>
    </source>
</evidence>
<keyword evidence="1" id="KW-1133">Transmembrane helix</keyword>
<evidence type="ECO:0000313" key="2">
    <source>
        <dbReference type="EMBL" id="MBM6576098.1"/>
    </source>
</evidence>
<keyword evidence="1" id="KW-0472">Membrane</keyword>
<feature type="transmembrane region" description="Helical" evidence="1">
    <location>
        <begin position="39"/>
        <end position="58"/>
    </location>
</feature>
<dbReference type="Proteomes" id="UP000763641">
    <property type="component" value="Unassembled WGS sequence"/>
</dbReference>
<feature type="transmembrane region" description="Helical" evidence="1">
    <location>
        <begin position="5"/>
        <end position="24"/>
    </location>
</feature>
<sequence>MSERAVMTLGWIATAASVTMYVSYVDQIRLNLSGEKGSTIQPLATVINCSLWAAYGFLRQPKRDWPIVLANAPGIVLGALSLATAF</sequence>
<proteinExistence type="predicted"/>
<evidence type="ECO:0000256" key="1">
    <source>
        <dbReference type="SAM" id="Phobius"/>
    </source>
</evidence>
<comment type="caution">
    <text evidence="2">The sequence shown here is derived from an EMBL/GenBank/DDBJ whole genome shotgun (WGS) entry which is preliminary data.</text>
</comment>
<organism evidence="2 3">
    <name type="scientific">Sphingomonas longa</name>
    <dbReference type="NCBI Taxonomy" id="2778730"/>
    <lineage>
        <taxon>Bacteria</taxon>
        <taxon>Pseudomonadati</taxon>
        <taxon>Pseudomonadota</taxon>
        <taxon>Alphaproteobacteria</taxon>
        <taxon>Sphingomonadales</taxon>
        <taxon>Sphingomonadaceae</taxon>
        <taxon>Sphingomonas</taxon>
    </lineage>
</organism>
<protein>
    <recommendedName>
        <fullName evidence="4">Sugar efflux transporter for intercellular exchange</fullName>
    </recommendedName>
</protein>